<evidence type="ECO:0000256" key="7">
    <source>
        <dbReference type="RuleBase" id="RU363072"/>
    </source>
</evidence>
<comment type="caution">
    <text evidence="9">The sequence shown here is derived from an EMBL/GenBank/DDBJ whole genome shotgun (WGS) entry which is preliminary data.</text>
</comment>
<evidence type="ECO:0000259" key="8">
    <source>
        <dbReference type="Pfam" id="PF13505"/>
    </source>
</evidence>
<reference evidence="9" key="1">
    <citation type="journal article" date="2021" name="Front. Microbiol.">
        <title>Comprehensive Comparative Genomics and Phenotyping of Methylobacterium Species.</title>
        <authorList>
            <person name="Alessa O."/>
            <person name="Ogura Y."/>
            <person name="Fujitani Y."/>
            <person name="Takami H."/>
            <person name="Hayashi T."/>
            <person name="Sahin N."/>
            <person name="Tani A."/>
        </authorList>
    </citation>
    <scope>NUCLEOTIDE SEQUENCE</scope>
    <source>
        <strain evidence="9">DSM 23632</strain>
    </source>
</reference>
<gene>
    <name evidence="9" type="ORF">MPOCJGCO_3149</name>
</gene>
<evidence type="ECO:0000256" key="6">
    <source>
        <dbReference type="ARBA" id="ARBA00038306"/>
    </source>
</evidence>
<dbReference type="PANTHER" id="PTHR34001">
    <property type="entry name" value="BLL7405 PROTEIN"/>
    <property type="match status" value="1"/>
</dbReference>
<keyword evidence="5" id="KW-0998">Cell outer membrane</keyword>
<evidence type="ECO:0000313" key="9">
    <source>
        <dbReference type="EMBL" id="GJE61028.1"/>
    </source>
</evidence>
<keyword evidence="4" id="KW-0472">Membrane</keyword>
<feature type="domain" description="Outer membrane protein beta-barrel" evidence="8">
    <location>
        <begin position="50"/>
        <end position="239"/>
    </location>
</feature>
<evidence type="ECO:0000256" key="2">
    <source>
        <dbReference type="ARBA" id="ARBA00008769"/>
    </source>
</evidence>
<comment type="subcellular location">
    <subcellularLocation>
        <location evidence="1">Cell outer membrane</location>
    </subcellularLocation>
</comment>
<dbReference type="InterPro" id="IPR007049">
    <property type="entry name" value="Carb-sel_porin_OprB"/>
</dbReference>
<dbReference type="Proteomes" id="UP001055057">
    <property type="component" value="Unassembled WGS sequence"/>
</dbReference>
<dbReference type="Pfam" id="PF13505">
    <property type="entry name" value="OMP_b-brl"/>
    <property type="match status" value="1"/>
</dbReference>
<dbReference type="Gene3D" id="2.40.160.180">
    <property type="entry name" value="Carbohydrate-selective porin OprB"/>
    <property type="match status" value="1"/>
</dbReference>
<sequence>MVRENGGNDRRGRCPVRAAGWAAGFLAILPLGVSAADLAAPRAGLPAFVDWSGGYVGLQGSAGASFGALGFGPTTIGGRSVPAFKTGDATGRSDLSREATTAVGGVFGGWNWQTGPWLYGVEADLTGANLKRPVPSTAPGFGYEGIDPPFGLIRAKTDLYGSLRGRLGYSFERTLVYATFGLAGADTRFLSTYPDLATGLSATARTDRAYLGFTLGAGVQYAITENLALGLDYRYIDLGDSGRFGLGAVPGPLGGPVSTRAHLTSNQMMARLSWYPVGLQLPAEADEAAPHDPDNGDTGRFSLHGQTTFVNQGVPGFRSPYLGPASLVPRQAQATTTATAFIGFKLMEGTEIYYNPEFSQGFGLSRTLGVAGFVNGEAQKAGAPFPKLRSNRYFLRQTFGLGGETEDVPDGPNQVATRRDVERITVVAGKFALGDFFDGNVYAHDPRVDFMNWSLWGASAWDFPANLPGFTQGVYVEYNRKEFAVRAAYTQVPKEPSSDVLDPRVFDRGGAVIEFEERHVLPLLDRPGRVRLGAFSNVGNTANYREVVALTQGGLFADINDAAASTRRPRRKSGFYANLEQAVADDLGIFARASFSDGRNESLSFTDIDSSLSGGLSLKGARWDRPGDTVGLGATMNGLSPAHRAYFANGGLGLLIGDGRLNYAPERALEAYYALGLTKAVTLTFDYQFVVNPAYNRDRGPANFFGTRLHADF</sequence>
<organism evidence="9 10">
    <name type="scientific">Methylobacterium trifolii</name>
    <dbReference type="NCBI Taxonomy" id="1003092"/>
    <lineage>
        <taxon>Bacteria</taxon>
        <taxon>Pseudomonadati</taxon>
        <taxon>Pseudomonadota</taxon>
        <taxon>Alphaproteobacteria</taxon>
        <taxon>Hyphomicrobiales</taxon>
        <taxon>Methylobacteriaceae</taxon>
        <taxon>Methylobacterium</taxon>
    </lineage>
</organism>
<dbReference type="PANTHER" id="PTHR34001:SF3">
    <property type="entry name" value="BLL7405 PROTEIN"/>
    <property type="match status" value="1"/>
</dbReference>
<keyword evidence="10" id="KW-1185">Reference proteome</keyword>
<dbReference type="Gene3D" id="2.40.160.20">
    <property type="match status" value="1"/>
</dbReference>
<evidence type="ECO:0000256" key="5">
    <source>
        <dbReference type="ARBA" id="ARBA00023237"/>
    </source>
</evidence>
<evidence type="ECO:0000256" key="4">
    <source>
        <dbReference type="ARBA" id="ARBA00023136"/>
    </source>
</evidence>
<dbReference type="InterPro" id="IPR011250">
    <property type="entry name" value="OMP/PagP_B-barrel"/>
</dbReference>
<evidence type="ECO:0000313" key="10">
    <source>
        <dbReference type="Proteomes" id="UP001055057"/>
    </source>
</evidence>
<reference evidence="9" key="2">
    <citation type="submission" date="2021-08" db="EMBL/GenBank/DDBJ databases">
        <authorList>
            <person name="Tani A."/>
            <person name="Ola A."/>
            <person name="Ogura Y."/>
            <person name="Katsura K."/>
            <person name="Hayashi T."/>
        </authorList>
    </citation>
    <scope>NUCLEOTIDE SEQUENCE</scope>
    <source>
        <strain evidence="9">DSM 23632</strain>
    </source>
</reference>
<comment type="similarity">
    <text evidence="2 7">Belongs to the OprB family.</text>
</comment>
<dbReference type="SUPFAM" id="SSF56925">
    <property type="entry name" value="OMPA-like"/>
    <property type="match status" value="1"/>
</dbReference>
<name>A0ABQ4U3Y5_9HYPH</name>
<keyword evidence="3" id="KW-0732">Signal</keyword>
<dbReference type="InterPro" id="IPR027385">
    <property type="entry name" value="Beta-barrel_OMP"/>
</dbReference>
<protein>
    <recommendedName>
        <fullName evidence="8">Outer membrane protein beta-barrel domain-containing protein</fullName>
    </recommendedName>
</protein>
<evidence type="ECO:0000256" key="1">
    <source>
        <dbReference type="ARBA" id="ARBA00004442"/>
    </source>
</evidence>
<dbReference type="EMBL" id="BPRB01000182">
    <property type="protein sequence ID" value="GJE61028.1"/>
    <property type="molecule type" value="Genomic_DNA"/>
</dbReference>
<dbReference type="InterPro" id="IPR051692">
    <property type="entry name" value="OMP-like"/>
</dbReference>
<comment type="similarity">
    <text evidence="6">Belongs to the Omp25/RopB family.</text>
</comment>
<proteinExistence type="inferred from homology"/>
<dbReference type="Pfam" id="PF04966">
    <property type="entry name" value="OprB"/>
    <property type="match status" value="1"/>
</dbReference>
<evidence type="ECO:0000256" key="3">
    <source>
        <dbReference type="ARBA" id="ARBA00022729"/>
    </source>
</evidence>
<dbReference type="InterPro" id="IPR038673">
    <property type="entry name" value="OprB_sf"/>
</dbReference>
<accession>A0ABQ4U3Y5</accession>